<keyword evidence="2" id="KW-0812">Transmembrane</keyword>
<feature type="region of interest" description="Disordered" evidence="1">
    <location>
        <begin position="164"/>
        <end position="193"/>
    </location>
</feature>
<accession>A0A409XNB3</accession>
<keyword evidence="2" id="KW-0472">Membrane</keyword>
<protein>
    <submittedName>
        <fullName evidence="3">Uncharacterized protein</fullName>
    </submittedName>
</protein>
<dbReference type="AlphaFoldDB" id="A0A409XNB3"/>
<feature type="region of interest" description="Disordered" evidence="1">
    <location>
        <begin position="1"/>
        <end position="32"/>
    </location>
</feature>
<sequence length="247" mass="27531">MALQTSHRSEASSTPTPTSSSGADPNAQHDSFSPAGSPPLILAFLAIGLFAAAMIVVFGWRRVQFGRAWTLGGIPTIDHPIPLPKILPNKPKLWDIWCGGDASWTENVGSRKSGRNKRLHWENITPFTANAVPLYDVSEGSIIPDTPPMRSDALRPPPSLFQLRWSTRQTPPPQPPRRHRESMKSIESSPSTTSTLQVGVIIIMPSARDPIYVRTDRNIGHHEQEKHRERKEMVDYSIGIYECAWDQ</sequence>
<keyword evidence="4" id="KW-1185">Reference proteome</keyword>
<proteinExistence type="predicted"/>
<keyword evidence="2" id="KW-1133">Transmembrane helix</keyword>
<name>A0A409XNB3_PSICY</name>
<feature type="transmembrane region" description="Helical" evidence="2">
    <location>
        <begin position="40"/>
        <end position="60"/>
    </location>
</feature>
<dbReference type="OrthoDB" id="2972750at2759"/>
<gene>
    <name evidence="3" type="ORF">CVT25_008580</name>
</gene>
<evidence type="ECO:0000256" key="2">
    <source>
        <dbReference type="SAM" id="Phobius"/>
    </source>
</evidence>
<comment type="caution">
    <text evidence="3">The sequence shown here is derived from an EMBL/GenBank/DDBJ whole genome shotgun (WGS) entry which is preliminary data.</text>
</comment>
<dbReference type="Proteomes" id="UP000283269">
    <property type="component" value="Unassembled WGS sequence"/>
</dbReference>
<dbReference type="EMBL" id="NHYD01001071">
    <property type="protein sequence ID" value="PPQ92272.1"/>
    <property type="molecule type" value="Genomic_DNA"/>
</dbReference>
<reference evidence="3 4" key="1">
    <citation type="journal article" date="2018" name="Evol. Lett.">
        <title>Horizontal gene cluster transfer increased hallucinogenic mushroom diversity.</title>
        <authorList>
            <person name="Reynolds H.T."/>
            <person name="Vijayakumar V."/>
            <person name="Gluck-Thaler E."/>
            <person name="Korotkin H.B."/>
            <person name="Matheny P.B."/>
            <person name="Slot J.C."/>
        </authorList>
    </citation>
    <scope>NUCLEOTIDE SEQUENCE [LARGE SCALE GENOMIC DNA]</scope>
    <source>
        <strain evidence="3 4">2631</strain>
    </source>
</reference>
<dbReference type="InParanoid" id="A0A409XNB3"/>
<feature type="compositionally biased region" description="Low complexity" evidence="1">
    <location>
        <begin position="12"/>
        <end position="21"/>
    </location>
</feature>
<evidence type="ECO:0000256" key="1">
    <source>
        <dbReference type="SAM" id="MobiDB-lite"/>
    </source>
</evidence>
<organism evidence="3 4">
    <name type="scientific">Psilocybe cyanescens</name>
    <dbReference type="NCBI Taxonomy" id="93625"/>
    <lineage>
        <taxon>Eukaryota</taxon>
        <taxon>Fungi</taxon>
        <taxon>Dikarya</taxon>
        <taxon>Basidiomycota</taxon>
        <taxon>Agaricomycotina</taxon>
        <taxon>Agaricomycetes</taxon>
        <taxon>Agaricomycetidae</taxon>
        <taxon>Agaricales</taxon>
        <taxon>Agaricineae</taxon>
        <taxon>Strophariaceae</taxon>
        <taxon>Psilocybe</taxon>
    </lineage>
</organism>
<evidence type="ECO:0000313" key="3">
    <source>
        <dbReference type="EMBL" id="PPQ92272.1"/>
    </source>
</evidence>
<evidence type="ECO:0000313" key="4">
    <source>
        <dbReference type="Proteomes" id="UP000283269"/>
    </source>
</evidence>